<reference evidence="1" key="1">
    <citation type="submission" date="2018-05" db="EMBL/GenBank/DDBJ databases">
        <authorList>
            <person name="Lanie J.A."/>
            <person name="Ng W.-L."/>
            <person name="Kazmierczak K.M."/>
            <person name="Andrzejewski T.M."/>
            <person name="Davidsen T.M."/>
            <person name="Wayne K.J."/>
            <person name="Tettelin H."/>
            <person name="Glass J.I."/>
            <person name="Rusch D."/>
            <person name="Podicherti R."/>
            <person name="Tsui H.-C.T."/>
            <person name="Winkler M.E."/>
        </authorList>
    </citation>
    <scope>NUCLEOTIDE SEQUENCE</scope>
</reference>
<sequence>MAIIANLFIDQGTDYSITVDVTDAVGDVLDLTGYAAAAQMRKTYGSSTIAATFATVISAAAGKVTISLTDAQTTALADGRYVYDLNITDGASPAVTTRVVEGQAIVTPGVTR</sequence>
<gene>
    <name evidence="1" type="ORF">METZ01_LOCUS191587</name>
</gene>
<evidence type="ECO:0000313" key="1">
    <source>
        <dbReference type="EMBL" id="SVB38733.1"/>
    </source>
</evidence>
<accession>A0A382DM75</accession>
<proteinExistence type="predicted"/>
<name>A0A382DM75_9ZZZZ</name>
<protein>
    <recommendedName>
        <fullName evidence="2">BppU N-terminal domain-containing protein</fullName>
    </recommendedName>
</protein>
<evidence type="ECO:0008006" key="2">
    <source>
        <dbReference type="Google" id="ProtNLM"/>
    </source>
</evidence>
<dbReference type="EMBL" id="UINC01039769">
    <property type="protein sequence ID" value="SVB38733.1"/>
    <property type="molecule type" value="Genomic_DNA"/>
</dbReference>
<dbReference type="AlphaFoldDB" id="A0A382DM75"/>
<organism evidence="1">
    <name type="scientific">marine metagenome</name>
    <dbReference type="NCBI Taxonomy" id="408172"/>
    <lineage>
        <taxon>unclassified sequences</taxon>
        <taxon>metagenomes</taxon>
        <taxon>ecological metagenomes</taxon>
    </lineage>
</organism>